<dbReference type="Gene3D" id="2.60.40.3770">
    <property type="match status" value="1"/>
</dbReference>
<accession>A0A7I4Y1F9</accession>
<protein>
    <submittedName>
        <fullName evidence="3">Phlebovirus_G2 domain-containing protein</fullName>
    </submittedName>
</protein>
<evidence type="ECO:0000313" key="3">
    <source>
        <dbReference type="WBParaSite" id="HCON_00032520-00001"/>
    </source>
</evidence>
<feature type="domain" description="Phlebovirus glycoprotein G2 fusion" evidence="1">
    <location>
        <begin position="6"/>
        <end position="73"/>
    </location>
</feature>
<dbReference type="WBParaSite" id="HCON_00032520-00001">
    <property type="protein sequence ID" value="HCON_00032520-00001"/>
    <property type="gene ID" value="HCON_00032520"/>
</dbReference>
<proteinExistence type="predicted"/>
<dbReference type="Proteomes" id="UP000025227">
    <property type="component" value="Unplaced"/>
</dbReference>
<keyword evidence="2" id="KW-1185">Reference proteome</keyword>
<dbReference type="OrthoDB" id="5870371at2759"/>
<reference evidence="3" key="1">
    <citation type="submission" date="2020-12" db="UniProtKB">
        <authorList>
            <consortium name="WormBaseParasite"/>
        </authorList>
    </citation>
    <scope>IDENTIFICATION</scope>
    <source>
        <strain evidence="3">MHco3</strain>
    </source>
</reference>
<sequence>MRLQGSREAAASLNCTVNTDCVCQPAENKINCACTDTPITDVFDNEIQNRFPVRRPWITFKPSEHDPTTATAHVPTFTTAEFIILTKGRFNKVVTDVTNSVCRVNNAIAKGCYQCSQGAESKVVCTSDGHHTMASIRCDDTYFTVPCSPEGVESTLRFMHTLARLRKICDVNCGPTTTTFEITGILQ</sequence>
<dbReference type="AlphaFoldDB" id="A0A7I4Y1F9"/>
<dbReference type="Pfam" id="PF07245">
    <property type="entry name" value="Phlebovirus_G2"/>
    <property type="match status" value="1"/>
</dbReference>
<evidence type="ECO:0000313" key="2">
    <source>
        <dbReference type="Proteomes" id="UP000025227"/>
    </source>
</evidence>
<organism evidence="2 3">
    <name type="scientific">Haemonchus contortus</name>
    <name type="common">Barber pole worm</name>
    <dbReference type="NCBI Taxonomy" id="6289"/>
    <lineage>
        <taxon>Eukaryota</taxon>
        <taxon>Metazoa</taxon>
        <taxon>Ecdysozoa</taxon>
        <taxon>Nematoda</taxon>
        <taxon>Chromadorea</taxon>
        <taxon>Rhabditida</taxon>
        <taxon>Rhabditina</taxon>
        <taxon>Rhabditomorpha</taxon>
        <taxon>Strongyloidea</taxon>
        <taxon>Trichostrongylidae</taxon>
        <taxon>Haemonchus</taxon>
    </lineage>
</organism>
<dbReference type="InterPro" id="IPR009878">
    <property type="entry name" value="Phlebovirus_G2_fusion"/>
</dbReference>
<evidence type="ECO:0000259" key="1">
    <source>
        <dbReference type="Pfam" id="PF07245"/>
    </source>
</evidence>
<dbReference type="OMA" id="KINCACT"/>
<name>A0A7I4Y1F9_HAECO</name>